<dbReference type="GO" id="GO:0016020">
    <property type="term" value="C:membrane"/>
    <property type="evidence" value="ECO:0007669"/>
    <property type="project" value="InterPro"/>
</dbReference>
<name>A0A8J5X669_DIALT</name>
<dbReference type="EMBL" id="JAGTXO010000023">
    <property type="protein sequence ID" value="KAG8461936.1"/>
    <property type="molecule type" value="Genomic_DNA"/>
</dbReference>
<gene>
    <name evidence="4" type="ORF">KFE25_013955</name>
</gene>
<feature type="transmembrane region" description="Helical" evidence="2">
    <location>
        <begin position="656"/>
        <end position="674"/>
    </location>
</feature>
<feature type="chain" id="PRO_5035190365" evidence="3">
    <location>
        <begin position="25"/>
        <end position="1024"/>
    </location>
</feature>
<accession>A0A8J5X669</accession>
<dbReference type="Proteomes" id="UP000751190">
    <property type="component" value="Unassembled WGS sequence"/>
</dbReference>
<evidence type="ECO:0000313" key="5">
    <source>
        <dbReference type="Proteomes" id="UP000751190"/>
    </source>
</evidence>
<dbReference type="OrthoDB" id="10645167at2759"/>
<evidence type="ECO:0000256" key="3">
    <source>
        <dbReference type="SAM" id="SignalP"/>
    </source>
</evidence>
<keyword evidence="2" id="KW-0472">Membrane</keyword>
<keyword evidence="2" id="KW-0812">Transmembrane</keyword>
<feature type="region of interest" description="Disordered" evidence="1">
    <location>
        <begin position="902"/>
        <end position="931"/>
    </location>
</feature>
<dbReference type="InterPro" id="IPR038050">
    <property type="entry name" value="Neuro_actylchol_rec"/>
</dbReference>
<evidence type="ECO:0000256" key="1">
    <source>
        <dbReference type="SAM" id="MobiDB-lite"/>
    </source>
</evidence>
<feature type="compositionally biased region" description="Gly residues" evidence="1">
    <location>
        <begin position="906"/>
        <end position="930"/>
    </location>
</feature>
<feature type="compositionally biased region" description="Gly residues" evidence="1">
    <location>
        <begin position="264"/>
        <end position="296"/>
    </location>
</feature>
<evidence type="ECO:0000256" key="2">
    <source>
        <dbReference type="SAM" id="Phobius"/>
    </source>
</evidence>
<sequence>MRSARALELIQLLALAAAPRACVGRISSPPPEPPAPPPQRTARLSGNLVSERAVVAEAVASVAHHLTITLENEEFATSLAAADVVAALARAGDGDDDAGWDAAVAAAEVRWERADNRTLRVTVPQLRAFHVSHDLTVRVALPPGLLASSAPRAILAASGADGARRRARAAIQRAAASQTGASSVELGNEPPLEALPYLTIKASYPCADASDALCAGCVAYNAVGLNHSHACAWCASDRRCLPKTDLGVTSAQCSGLTVDQCGGPAGDDPAGGGGGGGSGGGSGGGGGGSAGGGTSPAGGDARDDGGGGGFVKPMLRRIGVGIHVLNLADIDLQNGRFYADFEVFMHVEVDEHGHDRLYGVDALSDPLLNECGSLLRWRPYLPEDTAGLIDAGLGLVNVDRLRQVTAVPDSNSSLGIDHVRVQSYFFFRTNVTFWPLNTEALEILLEEARDAVSTTPSALFCHMPEYSGLSPSIRLPGTIDNRLLTYSWRVVETCGPPYLQPVRQCSNEQPTLFEQMCFCLTVDDYDENVTGFDRESCGCKGGRRPTARFYFAVHFRFPELAAVLTAFLAPMVISLVNLATYLIPPSAIETRFNLCGSTLIAAVMFHVSLKQQTPQASVLTLADRVLFNVYLVIFGSFAVSTLLLSLYFAKRTKTAAAAYLLLRPVGPGASLLVLGSSDLQLPQWLALTRAGAALCFALGGAHIAWHAISLCHERRGLRAAGWPRWAASWRGGAGAVRAVTKRSASGGYENVAHGDAGPVGDGADAHGGYASGLLDRTGAGHAPGGVGGGGGVGYGGTGGAVEFVELDPLRAPAARVADAIESLNGGGAPLRAPAHVRAAQAAECARTPLEELGASRAEDALRDAASNSAHALEALARAQHELVGAMGAMLTELALLRRDHHLQSETGGGGGDDGGGGGGGANGGAMGTHGGAAARRDAARCGGTPSPVGAAVAQLNGASLSPSAAQLAQRAARAPSALLAGAFERGGARAASRPLAALERFEGGVSVAAPMSGAARLSGAMAEL</sequence>
<feature type="transmembrane region" description="Helical" evidence="2">
    <location>
        <begin position="560"/>
        <end position="583"/>
    </location>
</feature>
<feature type="region of interest" description="Disordered" evidence="1">
    <location>
        <begin position="264"/>
        <end position="306"/>
    </location>
</feature>
<organism evidence="4 5">
    <name type="scientific">Diacronema lutheri</name>
    <name type="common">Unicellular marine alga</name>
    <name type="synonym">Monochrysis lutheri</name>
    <dbReference type="NCBI Taxonomy" id="2081491"/>
    <lineage>
        <taxon>Eukaryota</taxon>
        <taxon>Haptista</taxon>
        <taxon>Haptophyta</taxon>
        <taxon>Pavlovophyceae</taxon>
        <taxon>Pavlovales</taxon>
        <taxon>Pavlovaceae</taxon>
        <taxon>Diacronema</taxon>
    </lineage>
</organism>
<dbReference type="SUPFAM" id="SSF90112">
    <property type="entry name" value="Neurotransmitter-gated ion-channel transmembrane pore"/>
    <property type="match status" value="1"/>
</dbReference>
<feature type="signal peptide" evidence="3">
    <location>
        <begin position="1"/>
        <end position="24"/>
    </location>
</feature>
<dbReference type="AlphaFoldDB" id="A0A8J5X669"/>
<keyword evidence="5" id="KW-1185">Reference proteome</keyword>
<keyword evidence="2" id="KW-1133">Transmembrane helix</keyword>
<keyword evidence="3" id="KW-0732">Signal</keyword>
<feature type="transmembrane region" description="Helical" evidence="2">
    <location>
        <begin position="590"/>
        <end position="609"/>
    </location>
</feature>
<protein>
    <submittedName>
        <fullName evidence="4">Uncharacterized protein</fullName>
    </submittedName>
</protein>
<reference evidence="4" key="1">
    <citation type="submission" date="2021-05" db="EMBL/GenBank/DDBJ databases">
        <title>The genome of the haptophyte Pavlova lutheri (Diacronema luteri, Pavlovales) - a model for lipid biosynthesis in eukaryotic algae.</title>
        <authorList>
            <person name="Hulatt C.J."/>
            <person name="Posewitz M.C."/>
        </authorList>
    </citation>
    <scope>NUCLEOTIDE SEQUENCE</scope>
    <source>
        <strain evidence="4">NIVA-4/92</strain>
    </source>
</reference>
<evidence type="ECO:0000313" key="4">
    <source>
        <dbReference type="EMBL" id="KAG8461936.1"/>
    </source>
</evidence>
<dbReference type="GO" id="GO:0006811">
    <property type="term" value="P:monoatomic ion transport"/>
    <property type="evidence" value="ECO:0007669"/>
    <property type="project" value="InterPro"/>
</dbReference>
<comment type="caution">
    <text evidence="4">The sequence shown here is derived from an EMBL/GenBank/DDBJ whole genome shotgun (WGS) entry which is preliminary data.</text>
</comment>
<feature type="transmembrane region" description="Helical" evidence="2">
    <location>
        <begin position="686"/>
        <end position="708"/>
    </location>
</feature>
<feature type="transmembrane region" description="Helical" evidence="2">
    <location>
        <begin position="629"/>
        <end position="649"/>
    </location>
</feature>
<proteinExistence type="predicted"/>
<dbReference type="InterPro" id="IPR036719">
    <property type="entry name" value="Neuro-gated_channel_TM_sf"/>
</dbReference>
<dbReference type="Gene3D" id="1.20.58.390">
    <property type="entry name" value="Neurotransmitter-gated ion-channel transmembrane domain"/>
    <property type="match status" value="1"/>
</dbReference>